<accession>A2EX45</accession>
<dbReference type="FunCoup" id="A2EX45">
    <property type="interactions" value="191"/>
</dbReference>
<organism evidence="2 3">
    <name type="scientific">Trichomonas vaginalis (strain ATCC PRA-98 / G3)</name>
    <dbReference type="NCBI Taxonomy" id="412133"/>
    <lineage>
        <taxon>Eukaryota</taxon>
        <taxon>Metamonada</taxon>
        <taxon>Parabasalia</taxon>
        <taxon>Trichomonadida</taxon>
        <taxon>Trichomonadidae</taxon>
        <taxon>Trichomonas</taxon>
    </lineage>
</organism>
<dbReference type="KEGG" id="tva:4760605"/>
<dbReference type="EMBL" id="DS113525">
    <property type="protein sequence ID" value="EAY02765.1"/>
    <property type="molecule type" value="Genomic_DNA"/>
</dbReference>
<dbReference type="InterPro" id="IPR029058">
    <property type="entry name" value="AB_hydrolase_fold"/>
</dbReference>
<dbReference type="VEuPathDB" id="TrichDB:TVAG_369930"/>
<dbReference type="InterPro" id="IPR022742">
    <property type="entry name" value="Hydrolase_4"/>
</dbReference>
<dbReference type="STRING" id="5722.A2EX45"/>
<dbReference type="PANTHER" id="PTHR43358:SF4">
    <property type="entry name" value="ALPHA_BETA HYDROLASE FOLD-1 DOMAIN-CONTAINING PROTEIN"/>
    <property type="match status" value="1"/>
</dbReference>
<dbReference type="SUPFAM" id="SSF53474">
    <property type="entry name" value="alpha/beta-Hydrolases"/>
    <property type="match status" value="1"/>
</dbReference>
<evidence type="ECO:0000259" key="1">
    <source>
        <dbReference type="Pfam" id="PF12146"/>
    </source>
</evidence>
<dbReference type="InterPro" id="IPR052920">
    <property type="entry name" value="DNA-binding_regulatory"/>
</dbReference>
<name>A2EX45_TRIV3</name>
<dbReference type="AlphaFoldDB" id="A2EX45"/>
<dbReference type="InParanoid" id="A2EX45"/>
<dbReference type="Proteomes" id="UP000001542">
    <property type="component" value="Unassembled WGS sequence"/>
</dbReference>
<reference evidence="2" key="2">
    <citation type="journal article" date="2007" name="Science">
        <title>Draft genome sequence of the sexually transmitted pathogen Trichomonas vaginalis.</title>
        <authorList>
            <person name="Carlton J.M."/>
            <person name="Hirt R.P."/>
            <person name="Silva J.C."/>
            <person name="Delcher A.L."/>
            <person name="Schatz M."/>
            <person name="Zhao Q."/>
            <person name="Wortman J.R."/>
            <person name="Bidwell S.L."/>
            <person name="Alsmark U.C.M."/>
            <person name="Besteiro S."/>
            <person name="Sicheritz-Ponten T."/>
            <person name="Noel C.J."/>
            <person name="Dacks J.B."/>
            <person name="Foster P.G."/>
            <person name="Simillion C."/>
            <person name="Van de Peer Y."/>
            <person name="Miranda-Saavedra D."/>
            <person name="Barton G.J."/>
            <person name="Westrop G.D."/>
            <person name="Mueller S."/>
            <person name="Dessi D."/>
            <person name="Fiori P.L."/>
            <person name="Ren Q."/>
            <person name="Paulsen I."/>
            <person name="Zhang H."/>
            <person name="Bastida-Corcuera F.D."/>
            <person name="Simoes-Barbosa A."/>
            <person name="Brown M.T."/>
            <person name="Hayes R.D."/>
            <person name="Mukherjee M."/>
            <person name="Okumura C.Y."/>
            <person name="Schneider R."/>
            <person name="Smith A.J."/>
            <person name="Vanacova S."/>
            <person name="Villalvazo M."/>
            <person name="Haas B.J."/>
            <person name="Pertea M."/>
            <person name="Feldblyum T.V."/>
            <person name="Utterback T.R."/>
            <person name="Shu C.L."/>
            <person name="Osoegawa K."/>
            <person name="de Jong P.J."/>
            <person name="Hrdy I."/>
            <person name="Horvathova L."/>
            <person name="Zubacova Z."/>
            <person name="Dolezal P."/>
            <person name="Malik S.B."/>
            <person name="Logsdon J.M. Jr."/>
            <person name="Henze K."/>
            <person name="Gupta A."/>
            <person name="Wang C.C."/>
            <person name="Dunne R.L."/>
            <person name="Upcroft J.A."/>
            <person name="Upcroft P."/>
            <person name="White O."/>
            <person name="Salzberg S.L."/>
            <person name="Tang P."/>
            <person name="Chiu C.-H."/>
            <person name="Lee Y.-S."/>
            <person name="Embley T.M."/>
            <person name="Coombs G.H."/>
            <person name="Mottram J.C."/>
            <person name="Tachezy J."/>
            <person name="Fraser-Liggett C.M."/>
            <person name="Johnson P.J."/>
        </authorList>
    </citation>
    <scope>NUCLEOTIDE SEQUENCE [LARGE SCALE GENOMIC DNA]</scope>
    <source>
        <strain evidence="2">G3</strain>
    </source>
</reference>
<dbReference type="RefSeq" id="XP_001314988.1">
    <property type="nucleotide sequence ID" value="XM_001314953.1"/>
</dbReference>
<dbReference type="OrthoDB" id="10249433at2759"/>
<protein>
    <recommendedName>
        <fullName evidence="1">Serine aminopeptidase S33 domain-containing protein</fullName>
    </recommendedName>
</protein>
<dbReference type="OMA" id="PEYKCTE"/>
<evidence type="ECO:0000313" key="2">
    <source>
        <dbReference type="EMBL" id="EAY02765.1"/>
    </source>
</evidence>
<dbReference type="SMR" id="A2EX45"/>
<feature type="domain" description="Serine aminopeptidase S33" evidence="1">
    <location>
        <begin position="73"/>
        <end position="188"/>
    </location>
</feature>
<dbReference type="eggNOG" id="KOG1552">
    <property type="taxonomic scope" value="Eukaryota"/>
</dbReference>
<proteinExistence type="predicted"/>
<dbReference type="Gene3D" id="3.40.50.1820">
    <property type="entry name" value="alpha/beta hydrolase"/>
    <property type="match status" value="1"/>
</dbReference>
<keyword evidence="3" id="KW-1185">Reference proteome</keyword>
<dbReference type="VEuPathDB" id="TrichDB:TVAGG3_0860010"/>
<evidence type="ECO:0000313" key="3">
    <source>
        <dbReference type="Proteomes" id="UP000001542"/>
    </source>
</evidence>
<reference evidence="2" key="1">
    <citation type="submission" date="2006-10" db="EMBL/GenBank/DDBJ databases">
        <authorList>
            <person name="Amadeo P."/>
            <person name="Zhao Q."/>
            <person name="Wortman J."/>
            <person name="Fraser-Liggett C."/>
            <person name="Carlton J."/>
        </authorList>
    </citation>
    <scope>NUCLEOTIDE SEQUENCE</scope>
    <source>
        <strain evidence="2">G3</strain>
    </source>
</reference>
<gene>
    <name evidence="2" type="ORF">TVAG_369930</name>
</gene>
<dbReference type="Pfam" id="PF12146">
    <property type="entry name" value="Hydrolase_4"/>
    <property type="match status" value="1"/>
</dbReference>
<dbReference type="PANTHER" id="PTHR43358">
    <property type="entry name" value="ALPHA/BETA-HYDROLASE"/>
    <property type="match status" value="1"/>
</dbReference>
<sequence length="327" mass="36329">MTEKKGTLATANTAIDLITRPPRGEYSLKNLGDIEIDPLLPKIPRIPVTFRNSQNLALMGSLYAPYGFPDVRPPACVIYLHGNAGTQVEGRFMVKYLAPKTIATFCFDFAGSGNSDGETVTLGLNEKQDVEDVVRFLEKSFGLKKFILWGRSMGAATTFLAAPMIPNCIGIISDSPYASIKWMFDDMAKKVKIPGIVKGPALWYVKHCVNGKINADITEVSPIDEAKKLSIPLIIGHAAEDSFIPYYHAQKLYDIYKGKDKLLMPLPGDHNSKRPVEWLNTCFNFICRLAGIEFAEISVCEFGSNPGYQSGTDEHFRSYEEMARNQK</sequence>